<sequence length="350" mass="41165">MLDSHRLKKILESPSNKISKNFNTTYSPVQIIEFLVNLKELFTSESYKDIEKKRAILILVNESEVKNFTYNIFDDFFDLYIKKMHNKFIIDFHGNITLSDKEKVENILDDDLIYEVSEKEEFSNKLFIIIDNYQIEIFHNSKRMTIFNNINDIFKLGRKKDKYALNIKDYKRLINNHFSSEVLDEKKVNYWHNKNDRILLNKPEKFFHKSLVSYLMLNVIDAKVFSEVSNNRTNDSLDICAVDYDSNELYLFEVKWTGESINNKGNNTTYKLDTLCNAFKQLNIYLNNNTESKKGVLVVYDGSKTDEKVYCDFTEIDDLNVSLDKEAIKLYLNSESASVKSKQSSNKKKT</sequence>
<accession>A0A5P8P294</accession>
<dbReference type="OrthoDB" id="4350404at2"/>
<gene>
    <name evidence="1" type="ORF">FJR48_08645</name>
</gene>
<proteinExistence type="predicted"/>
<keyword evidence="2" id="KW-1185">Reference proteome</keyword>
<dbReference type="EMBL" id="CP043617">
    <property type="protein sequence ID" value="QFR49795.1"/>
    <property type="molecule type" value="Genomic_DNA"/>
</dbReference>
<dbReference type="RefSeq" id="WP_152307742.1">
    <property type="nucleotide sequence ID" value="NZ_CP043617.1"/>
</dbReference>
<protein>
    <submittedName>
        <fullName evidence="1">Uncharacterized protein</fullName>
    </submittedName>
</protein>
<reference evidence="1 2" key="1">
    <citation type="submission" date="2019-09" db="EMBL/GenBank/DDBJ databases">
        <title>Sulfurimonas gotlandica sp. nov., a chemoautotrophic and psychrotolerant epsilonproteobacterium isolated from a pelagic redoxcline, and an emended description of the genus Sulfurimonas.</title>
        <authorList>
            <person name="Wang S."/>
            <person name="Jiang L."/>
            <person name="Shao S."/>
        </authorList>
    </citation>
    <scope>NUCLEOTIDE SEQUENCE [LARGE SCALE GENOMIC DNA]</scope>
    <source>
        <strain evidence="1 2">GYSZ_1</strain>
    </source>
</reference>
<organism evidence="1 2">
    <name type="scientific">Sulfurimonas lithotrophica</name>
    <dbReference type="NCBI Taxonomy" id="2590022"/>
    <lineage>
        <taxon>Bacteria</taxon>
        <taxon>Pseudomonadati</taxon>
        <taxon>Campylobacterota</taxon>
        <taxon>Epsilonproteobacteria</taxon>
        <taxon>Campylobacterales</taxon>
        <taxon>Sulfurimonadaceae</taxon>
        <taxon>Sulfurimonas</taxon>
    </lineage>
</organism>
<evidence type="ECO:0000313" key="1">
    <source>
        <dbReference type="EMBL" id="QFR49795.1"/>
    </source>
</evidence>
<evidence type="ECO:0000313" key="2">
    <source>
        <dbReference type="Proteomes" id="UP000326944"/>
    </source>
</evidence>
<name>A0A5P8P294_9BACT</name>
<dbReference type="AlphaFoldDB" id="A0A5P8P294"/>
<dbReference type="Proteomes" id="UP000326944">
    <property type="component" value="Chromosome"/>
</dbReference>
<dbReference type="KEGG" id="sulg:FJR48_08645"/>